<gene>
    <name evidence="1" type="ORF">SAMN05216334_10385</name>
</gene>
<protein>
    <submittedName>
        <fullName evidence="1">CRISPR system Cascade subunit CasA</fullName>
    </submittedName>
</protein>
<dbReference type="RefSeq" id="WP_103965565.1">
    <property type="nucleotide sequence ID" value="NZ_FNUX01000003.1"/>
</dbReference>
<dbReference type="Proteomes" id="UP000236753">
    <property type="component" value="Unassembled WGS sequence"/>
</dbReference>
<accession>A0A1H5SVK5</accession>
<dbReference type="Pfam" id="PF09481">
    <property type="entry name" value="CRISPR_Cse1"/>
    <property type="match status" value="1"/>
</dbReference>
<name>A0A1H5SVK5_9PROT</name>
<reference evidence="1 2" key="1">
    <citation type="submission" date="2016-10" db="EMBL/GenBank/DDBJ databases">
        <authorList>
            <person name="de Groot N.N."/>
        </authorList>
    </citation>
    <scope>NUCLEOTIDE SEQUENCE [LARGE SCALE GENOMIC DNA]</scope>
    <source>
        <strain evidence="1 2">Nm13</strain>
    </source>
</reference>
<sequence length="500" mass="55924">MIVENRFNLIDEPWIPIVDVGRVSLKQLFDHSDYRALGGNPVQKIALIKLLLAIAQAAYTPEDDSDWAKLGAEGMVKKSLEYLERWHDRFYLYGEKPFLQMPAIKAAAVQNYGVVLPEISTGNTTVLTQSHIEKSLSDADKSLLIVQLMGFGLGGKKTDNSVILSPGYQGKFNDKGKPSTGKPSASIGFLGFLHNFLQGNSLQETLWLNLFTRQKISGLAIFPQGMGAAPWEQMPAGESCAVAEALKSSIMGRLIPLSRFCLLTENGLHYSEGIAHPGYKEGGIDPSISIDSSAKDPKAIWSDPDKRPWRLLTALLSFFSQTSNKGFDCYQLRWNMDRAIRQIHVIGIWSGGLRVSSNAGEQYVSGSDDFVESIIQLRSDMLGEVWFANLQLEMDELDKLSKTVYGATFNYFKSQNMETKEQAALASNLFWQLCERRFQELVNICDNAEQVLAMRPVFARFVDKAYDTCCSKDTARQLDAWAKNRPDLRKYLKKPTQEAA</sequence>
<dbReference type="OrthoDB" id="5392377at2"/>
<evidence type="ECO:0000313" key="1">
    <source>
        <dbReference type="EMBL" id="SEF53968.1"/>
    </source>
</evidence>
<dbReference type="InterPro" id="IPR013381">
    <property type="entry name" value="CRISPR-assoc_prot_Cse1"/>
</dbReference>
<proteinExistence type="predicted"/>
<dbReference type="AlphaFoldDB" id="A0A1H5SVK5"/>
<evidence type="ECO:0000313" key="2">
    <source>
        <dbReference type="Proteomes" id="UP000236753"/>
    </source>
</evidence>
<dbReference type="EMBL" id="FNUX01000003">
    <property type="protein sequence ID" value="SEF53968.1"/>
    <property type="molecule type" value="Genomic_DNA"/>
</dbReference>
<organism evidence="1 2">
    <name type="scientific">Nitrosomonas ureae</name>
    <dbReference type="NCBI Taxonomy" id="44577"/>
    <lineage>
        <taxon>Bacteria</taxon>
        <taxon>Pseudomonadati</taxon>
        <taxon>Pseudomonadota</taxon>
        <taxon>Betaproteobacteria</taxon>
        <taxon>Nitrosomonadales</taxon>
        <taxon>Nitrosomonadaceae</taxon>
        <taxon>Nitrosomonas</taxon>
    </lineage>
</organism>
<dbReference type="NCBIfam" id="TIGR02547">
    <property type="entry name" value="casA_cse1"/>
    <property type="match status" value="1"/>
</dbReference>